<dbReference type="PANTHER" id="PTHR21437:SF1">
    <property type="entry name" value="WIDE AWAKE"/>
    <property type="match status" value="1"/>
</dbReference>
<dbReference type="AlphaFoldDB" id="A0AAN9VIB7"/>
<evidence type="ECO:0000256" key="1">
    <source>
        <dbReference type="SAM" id="MobiDB-lite"/>
    </source>
</evidence>
<gene>
    <name evidence="2" type="ORF">R5R35_010802</name>
    <name evidence="3" type="ORF">R5R35_010935</name>
</gene>
<dbReference type="PANTHER" id="PTHR21437">
    <property type="entry name" value="WIDE AWAKE"/>
    <property type="match status" value="1"/>
</dbReference>
<accession>A0AAN9VIB7</accession>
<name>A0AAN9VIB7_9ORTH</name>
<dbReference type="InterPro" id="IPR039269">
    <property type="entry name" value="ANKFN1"/>
</dbReference>
<evidence type="ECO:0000313" key="3">
    <source>
        <dbReference type="EMBL" id="KAK7864664.1"/>
    </source>
</evidence>
<dbReference type="GO" id="GO:0000132">
    <property type="term" value="P:establishment of mitotic spindle orientation"/>
    <property type="evidence" value="ECO:0007669"/>
    <property type="project" value="TreeGrafter"/>
</dbReference>
<comment type="caution">
    <text evidence="2">The sequence shown here is derived from an EMBL/GenBank/DDBJ whole genome shotgun (WGS) entry which is preliminary data.</text>
</comment>
<feature type="compositionally biased region" description="Low complexity" evidence="1">
    <location>
        <begin position="41"/>
        <end position="60"/>
    </location>
</feature>
<evidence type="ECO:0000313" key="4">
    <source>
        <dbReference type="Proteomes" id="UP001378592"/>
    </source>
</evidence>
<feature type="region of interest" description="Disordered" evidence="1">
    <location>
        <begin position="41"/>
        <end position="79"/>
    </location>
</feature>
<sequence>MRSSVDLIQVVVPTKTPNVLPHCKIRDNPHVSSEEWEFLKQQSSQKPFSNSSSETTSVASGDEGSLEETQENASLSQGTEQQREFVELVASTARRLFSYMEVSNQDALAHRLYDVEVVDLSPEVSFLIIVPPAESACAVPGQRDLLLQRGDLAALPVQVFEMIHLGTYQRDVISRYSRLSCILELDTVLVQHNHREAFPYLK</sequence>
<proteinExistence type="predicted"/>
<reference evidence="2 4" key="1">
    <citation type="submission" date="2024-03" db="EMBL/GenBank/DDBJ databases">
        <title>The genome assembly and annotation of the cricket Gryllus longicercus Weissman &amp; Gray.</title>
        <authorList>
            <person name="Szrajer S."/>
            <person name="Gray D."/>
            <person name="Ylla G."/>
        </authorList>
    </citation>
    <scope>NUCLEOTIDE SEQUENCE [LARGE SCALE GENOMIC DNA]</scope>
    <source>
        <strain evidence="2">DAG 2021-001</strain>
        <tissue evidence="2">Whole body minus gut</tissue>
    </source>
</reference>
<organism evidence="2 4">
    <name type="scientific">Gryllus longicercus</name>
    <dbReference type="NCBI Taxonomy" id="2509291"/>
    <lineage>
        <taxon>Eukaryota</taxon>
        <taxon>Metazoa</taxon>
        <taxon>Ecdysozoa</taxon>
        <taxon>Arthropoda</taxon>
        <taxon>Hexapoda</taxon>
        <taxon>Insecta</taxon>
        <taxon>Pterygota</taxon>
        <taxon>Neoptera</taxon>
        <taxon>Polyneoptera</taxon>
        <taxon>Orthoptera</taxon>
        <taxon>Ensifera</taxon>
        <taxon>Gryllidea</taxon>
        <taxon>Grylloidea</taxon>
        <taxon>Gryllidae</taxon>
        <taxon>Gryllinae</taxon>
        <taxon>Gryllus</taxon>
    </lineage>
</organism>
<protein>
    <submittedName>
        <fullName evidence="2">Uncharacterized protein</fullName>
    </submittedName>
</protein>
<dbReference type="Proteomes" id="UP001378592">
    <property type="component" value="Unassembled WGS sequence"/>
</dbReference>
<dbReference type="EMBL" id="JAZDUA010000294">
    <property type="protein sequence ID" value="KAK7861902.1"/>
    <property type="molecule type" value="Genomic_DNA"/>
</dbReference>
<dbReference type="GO" id="GO:0061172">
    <property type="term" value="P:regulation of establishment of bipolar cell polarity"/>
    <property type="evidence" value="ECO:0007669"/>
    <property type="project" value="TreeGrafter"/>
</dbReference>
<dbReference type="EMBL" id="JAZDUA010000197">
    <property type="protein sequence ID" value="KAK7864664.1"/>
    <property type="molecule type" value="Genomic_DNA"/>
</dbReference>
<dbReference type="GO" id="GO:0005819">
    <property type="term" value="C:spindle"/>
    <property type="evidence" value="ECO:0007669"/>
    <property type="project" value="TreeGrafter"/>
</dbReference>
<keyword evidence="4" id="KW-1185">Reference proteome</keyword>
<evidence type="ECO:0000313" key="2">
    <source>
        <dbReference type="EMBL" id="KAK7861902.1"/>
    </source>
</evidence>